<sequence>MYPDEDLLDQLTADHQAVLVHFSKLSGMPSGDPQRKELADLLTDRLVRHTRAEEELLYPLARERLADGPEVVDGELADHHAVETLLEELRLTGPGSSQFDRLVARLDEEVTRHAGDEEARLFPAVRAVTTETERRVLAARARETKELSSGRPRHHPPAARPADHLPPPERPLTARLRDFLTPGGPH</sequence>
<feature type="region of interest" description="Disordered" evidence="1">
    <location>
        <begin position="142"/>
        <end position="186"/>
    </location>
</feature>
<dbReference type="PANTHER" id="PTHR35585">
    <property type="entry name" value="HHE DOMAIN PROTEIN (AFU_ORTHOLOGUE AFUA_4G00730)"/>
    <property type="match status" value="1"/>
</dbReference>
<organism evidence="3 4">
    <name type="scientific">Kitasatospora aburaviensis</name>
    <dbReference type="NCBI Taxonomy" id="67265"/>
    <lineage>
        <taxon>Bacteria</taxon>
        <taxon>Bacillati</taxon>
        <taxon>Actinomycetota</taxon>
        <taxon>Actinomycetes</taxon>
        <taxon>Kitasatosporales</taxon>
        <taxon>Streptomycetaceae</taxon>
        <taxon>Kitasatospora</taxon>
    </lineage>
</organism>
<dbReference type="EMBL" id="JBHSOD010000024">
    <property type="protein sequence ID" value="MFC5887262.1"/>
    <property type="molecule type" value="Genomic_DNA"/>
</dbReference>
<dbReference type="RefSeq" id="WP_313761580.1">
    <property type="nucleotide sequence ID" value="NZ_BAAAVH010000077.1"/>
</dbReference>
<protein>
    <submittedName>
        <fullName evidence="3">Hemerythrin domain-containing protein</fullName>
    </submittedName>
</protein>
<dbReference type="InterPro" id="IPR012312">
    <property type="entry name" value="Hemerythrin-like"/>
</dbReference>
<feature type="domain" description="Hemerythrin-like" evidence="2">
    <location>
        <begin position="7"/>
        <end position="125"/>
    </location>
</feature>
<reference evidence="4" key="1">
    <citation type="journal article" date="2019" name="Int. J. Syst. Evol. Microbiol.">
        <title>The Global Catalogue of Microorganisms (GCM) 10K type strain sequencing project: providing services to taxonomists for standard genome sequencing and annotation.</title>
        <authorList>
            <consortium name="The Broad Institute Genomics Platform"/>
            <consortium name="The Broad Institute Genome Sequencing Center for Infectious Disease"/>
            <person name="Wu L."/>
            <person name="Ma J."/>
        </authorList>
    </citation>
    <scope>NUCLEOTIDE SEQUENCE [LARGE SCALE GENOMIC DNA]</scope>
    <source>
        <strain evidence="4">CGMCC 4.1469</strain>
    </source>
</reference>
<dbReference type="Gene3D" id="1.20.120.520">
    <property type="entry name" value="nmb1532 protein domain like"/>
    <property type="match status" value="1"/>
</dbReference>
<name>A0ABW1EZY0_9ACTN</name>
<accession>A0ABW1EZY0</accession>
<evidence type="ECO:0000259" key="2">
    <source>
        <dbReference type="Pfam" id="PF01814"/>
    </source>
</evidence>
<evidence type="ECO:0000256" key="1">
    <source>
        <dbReference type="SAM" id="MobiDB-lite"/>
    </source>
</evidence>
<dbReference type="Pfam" id="PF01814">
    <property type="entry name" value="Hemerythrin"/>
    <property type="match status" value="1"/>
</dbReference>
<evidence type="ECO:0000313" key="4">
    <source>
        <dbReference type="Proteomes" id="UP001596067"/>
    </source>
</evidence>
<proteinExistence type="predicted"/>
<comment type="caution">
    <text evidence="3">The sequence shown here is derived from an EMBL/GenBank/DDBJ whole genome shotgun (WGS) entry which is preliminary data.</text>
</comment>
<evidence type="ECO:0000313" key="3">
    <source>
        <dbReference type="EMBL" id="MFC5887262.1"/>
    </source>
</evidence>
<dbReference type="Proteomes" id="UP001596067">
    <property type="component" value="Unassembled WGS sequence"/>
</dbReference>
<keyword evidence="4" id="KW-1185">Reference proteome</keyword>
<gene>
    <name evidence="3" type="ORF">ACFP0N_20040</name>
</gene>
<dbReference type="PANTHER" id="PTHR35585:SF1">
    <property type="entry name" value="HHE DOMAIN PROTEIN (AFU_ORTHOLOGUE AFUA_4G00730)"/>
    <property type="match status" value="1"/>
</dbReference>